<evidence type="ECO:0000256" key="2">
    <source>
        <dbReference type="ARBA" id="ARBA00022679"/>
    </source>
</evidence>
<evidence type="ECO:0000313" key="5">
    <source>
        <dbReference type="EMBL" id="RJG04673.1"/>
    </source>
</evidence>
<feature type="domain" description="Glycosyltransferase subfamily 4-like N-terminal" evidence="4">
    <location>
        <begin position="21"/>
        <end position="164"/>
    </location>
</feature>
<keyword evidence="6" id="KW-1185">Reference proteome</keyword>
<comment type="caution">
    <text evidence="5">The sequence shown here is derived from an EMBL/GenBank/DDBJ whole genome shotgun (WGS) entry which is preliminary data.</text>
</comment>
<feature type="domain" description="Glycosyl transferase family 1" evidence="3">
    <location>
        <begin position="205"/>
        <end position="344"/>
    </location>
</feature>
<keyword evidence="2 5" id="KW-0808">Transferase</keyword>
<dbReference type="Pfam" id="PF00534">
    <property type="entry name" value="Glycos_transf_1"/>
    <property type="match status" value="1"/>
</dbReference>
<protein>
    <submittedName>
        <fullName evidence="5">Glycosyltransferase</fullName>
    </submittedName>
</protein>
<evidence type="ECO:0000313" key="6">
    <source>
        <dbReference type="Proteomes" id="UP000285190"/>
    </source>
</evidence>
<evidence type="ECO:0000259" key="3">
    <source>
        <dbReference type="Pfam" id="PF00534"/>
    </source>
</evidence>
<reference evidence="5 6" key="1">
    <citation type="submission" date="2018-09" db="EMBL/GenBank/DDBJ databases">
        <authorList>
            <person name="Zhu H."/>
        </authorList>
    </citation>
    <scope>NUCLEOTIDE SEQUENCE [LARGE SCALE GENOMIC DNA]</scope>
    <source>
        <strain evidence="5 6">K2R10-39</strain>
    </source>
</reference>
<gene>
    <name evidence="5" type="ORF">D3870_00335</name>
</gene>
<dbReference type="SUPFAM" id="SSF53756">
    <property type="entry name" value="UDP-Glycosyltransferase/glycogen phosphorylase"/>
    <property type="match status" value="1"/>
</dbReference>
<dbReference type="PANTHER" id="PTHR12526">
    <property type="entry name" value="GLYCOSYLTRANSFERASE"/>
    <property type="match status" value="1"/>
</dbReference>
<keyword evidence="1" id="KW-0328">Glycosyltransferase</keyword>
<dbReference type="Pfam" id="PF13579">
    <property type="entry name" value="Glyco_trans_4_4"/>
    <property type="match status" value="1"/>
</dbReference>
<organism evidence="5 6">
    <name type="scientific">Noviherbaspirillum cavernae</name>
    <dbReference type="NCBI Taxonomy" id="2320862"/>
    <lineage>
        <taxon>Bacteria</taxon>
        <taxon>Pseudomonadati</taxon>
        <taxon>Pseudomonadota</taxon>
        <taxon>Betaproteobacteria</taxon>
        <taxon>Burkholderiales</taxon>
        <taxon>Oxalobacteraceae</taxon>
        <taxon>Noviherbaspirillum</taxon>
    </lineage>
</organism>
<dbReference type="Gene3D" id="3.40.50.2000">
    <property type="entry name" value="Glycogen Phosphorylase B"/>
    <property type="match status" value="2"/>
</dbReference>
<name>A0A418WX25_9BURK</name>
<dbReference type="Proteomes" id="UP000285190">
    <property type="component" value="Unassembled WGS sequence"/>
</dbReference>
<sequence length="369" mass="41542">MTRVCHMTSVHPWDDVRIFHKECRSLARAGFDVHLVACAPRTICVDGVNVHAVPKAQGGRLHRMLATAWRVYQTARALNADVYHFHDPELIPYGLLLKWQGRKVVYDVHEDVPRDILSKHWITPRLRRRLSQAFEWVEDFAAKRFASVVAATPFIAQRFARVNPSSVDVNNYPAEFAELARQGCADKAGSRNLCYIGGIGTIRGAFEMVRALEFVDARLIMAGPFQSTAIEEELRSLPGWKKVDYRGVVDREGVARILAESRIGLVLLHPVINYLDSLPVKMFEYMAAGLPVVASDFPYWRSLLADAGAGVCVDPLDPRAIARCIETLLERPDEAVRMGDAGRRAVSDRYRWDHESDKLIALYGHLAAR</sequence>
<dbReference type="AlphaFoldDB" id="A0A418WX25"/>
<evidence type="ECO:0000256" key="1">
    <source>
        <dbReference type="ARBA" id="ARBA00022676"/>
    </source>
</evidence>
<dbReference type="EMBL" id="QYUN01000002">
    <property type="protein sequence ID" value="RJG04673.1"/>
    <property type="molecule type" value="Genomic_DNA"/>
</dbReference>
<dbReference type="GO" id="GO:0016757">
    <property type="term" value="F:glycosyltransferase activity"/>
    <property type="evidence" value="ECO:0007669"/>
    <property type="project" value="UniProtKB-KW"/>
</dbReference>
<dbReference type="PANTHER" id="PTHR12526:SF629">
    <property type="entry name" value="TEICHURONIC ACID BIOSYNTHESIS GLYCOSYLTRANSFERASE TUAH-RELATED"/>
    <property type="match status" value="1"/>
</dbReference>
<dbReference type="InterPro" id="IPR001296">
    <property type="entry name" value="Glyco_trans_1"/>
</dbReference>
<proteinExistence type="predicted"/>
<dbReference type="OrthoDB" id="9815351at2"/>
<evidence type="ECO:0000259" key="4">
    <source>
        <dbReference type="Pfam" id="PF13579"/>
    </source>
</evidence>
<dbReference type="InterPro" id="IPR028098">
    <property type="entry name" value="Glyco_trans_4-like_N"/>
</dbReference>
<accession>A0A418WX25</accession>
<dbReference type="CDD" id="cd03794">
    <property type="entry name" value="GT4_WbuB-like"/>
    <property type="match status" value="1"/>
</dbReference>